<keyword evidence="4" id="KW-1185">Reference proteome</keyword>
<dbReference type="OrthoDB" id="7584480at2"/>
<reference evidence="3 4" key="2">
    <citation type="submission" date="2019-02" db="EMBL/GenBank/DDBJ databases">
        <title>Draft Genome Sequences of Six Type Strains of the Genus Massilia.</title>
        <authorList>
            <person name="Miess H."/>
            <person name="Frediansyhah A."/>
            <person name="Gross H."/>
        </authorList>
    </citation>
    <scope>NUCLEOTIDE SEQUENCE [LARGE SCALE GENOMIC DNA]</scope>
    <source>
        <strain evidence="3 4">DSM 17472</strain>
    </source>
</reference>
<reference evidence="2" key="1">
    <citation type="journal article" date="2014" name="Int. J. Syst. Evol. Microbiol.">
        <title>Complete genome sequence of Corynebacterium casei LMG S-19264T (=DSM 44701T), isolated from a smear-ripened cheese.</title>
        <authorList>
            <consortium name="US DOE Joint Genome Institute (JGI-PGF)"/>
            <person name="Walter F."/>
            <person name="Albersmeier A."/>
            <person name="Kalinowski J."/>
            <person name="Ruckert C."/>
        </authorList>
    </citation>
    <scope>NUCLEOTIDE SEQUENCE</scope>
    <source>
        <strain evidence="2">KCTC 12343</strain>
    </source>
</reference>
<evidence type="ECO:0000313" key="5">
    <source>
        <dbReference type="Proteomes" id="UP000628442"/>
    </source>
</evidence>
<dbReference type="PANTHER" id="PTHR38444">
    <property type="entry name" value="ENTEROBACTIN BIOSYNTHESIS PROTEIN YBDZ"/>
    <property type="match status" value="1"/>
</dbReference>
<name>A0A411X4Z3_9BURK</name>
<dbReference type="SMART" id="SM00923">
    <property type="entry name" value="MbtH"/>
    <property type="match status" value="1"/>
</dbReference>
<evidence type="ECO:0000313" key="3">
    <source>
        <dbReference type="EMBL" id="QBI03962.1"/>
    </source>
</evidence>
<protein>
    <submittedName>
        <fullName evidence="3">MbtH family NRPS accessory protein</fullName>
    </submittedName>
</protein>
<dbReference type="EMBL" id="CP036401">
    <property type="protein sequence ID" value="QBI03962.1"/>
    <property type="molecule type" value="Genomic_DNA"/>
</dbReference>
<dbReference type="InterPro" id="IPR038020">
    <property type="entry name" value="MbtH-like_sf"/>
</dbReference>
<dbReference type="AlphaFoldDB" id="A0A411X4Z3"/>
<dbReference type="Gene3D" id="3.90.820.10">
    <property type="entry name" value="Structural Genomics, Unknown Function 30-nov-00 1gh9 Mol_id"/>
    <property type="match status" value="1"/>
</dbReference>
<dbReference type="PANTHER" id="PTHR38444:SF1">
    <property type="entry name" value="ENTEROBACTIN BIOSYNTHESIS PROTEIN YBDZ"/>
    <property type="match status" value="1"/>
</dbReference>
<gene>
    <name evidence="3" type="ORF">EYF70_26460</name>
    <name evidence="2" type="ORF">GCM10007387_01260</name>
</gene>
<dbReference type="InterPro" id="IPR005153">
    <property type="entry name" value="MbtH-like_dom"/>
</dbReference>
<organism evidence="2 5">
    <name type="scientific">Pseudoduganella albidiflava</name>
    <dbReference type="NCBI Taxonomy" id="321983"/>
    <lineage>
        <taxon>Bacteria</taxon>
        <taxon>Pseudomonadati</taxon>
        <taxon>Pseudomonadota</taxon>
        <taxon>Betaproteobacteria</taxon>
        <taxon>Burkholderiales</taxon>
        <taxon>Oxalobacteraceae</taxon>
        <taxon>Telluria group</taxon>
        <taxon>Pseudoduganella</taxon>
    </lineage>
</organism>
<dbReference type="Proteomes" id="UP000628442">
    <property type="component" value="Unassembled WGS sequence"/>
</dbReference>
<dbReference type="RefSeq" id="WP_131148052.1">
    <property type="nucleotide sequence ID" value="NZ_BMWV01000001.1"/>
</dbReference>
<evidence type="ECO:0000313" key="4">
    <source>
        <dbReference type="Proteomes" id="UP000292307"/>
    </source>
</evidence>
<proteinExistence type="predicted"/>
<dbReference type="GO" id="GO:0005829">
    <property type="term" value="C:cytosol"/>
    <property type="evidence" value="ECO:0007669"/>
    <property type="project" value="TreeGrafter"/>
</dbReference>
<sequence length="63" mass="7330">MNSAAYNVVRNEEDQYSVWPAYRPVPAGWTTVGDAADRETCLERIEQLWTDMRPRSLRTAKEQ</sequence>
<dbReference type="SUPFAM" id="SSF160582">
    <property type="entry name" value="MbtH-like"/>
    <property type="match status" value="1"/>
</dbReference>
<accession>A0A411X4Z3</accession>
<feature type="domain" description="MbtH-like" evidence="1">
    <location>
        <begin position="2"/>
        <end position="47"/>
    </location>
</feature>
<evidence type="ECO:0000313" key="2">
    <source>
        <dbReference type="EMBL" id="GGY23595.1"/>
    </source>
</evidence>
<dbReference type="GO" id="GO:0019290">
    <property type="term" value="P:siderophore biosynthetic process"/>
    <property type="evidence" value="ECO:0007669"/>
    <property type="project" value="TreeGrafter"/>
</dbReference>
<dbReference type="EMBL" id="BMWV01000001">
    <property type="protein sequence ID" value="GGY23595.1"/>
    <property type="molecule type" value="Genomic_DNA"/>
</dbReference>
<dbReference type="Proteomes" id="UP000292307">
    <property type="component" value="Chromosome"/>
</dbReference>
<evidence type="ECO:0000259" key="1">
    <source>
        <dbReference type="SMART" id="SM00923"/>
    </source>
</evidence>
<dbReference type="Pfam" id="PF03621">
    <property type="entry name" value="MbtH"/>
    <property type="match status" value="1"/>
</dbReference>
<dbReference type="InterPro" id="IPR037407">
    <property type="entry name" value="MLP_fam"/>
</dbReference>
<reference evidence="2" key="3">
    <citation type="submission" date="2022-12" db="EMBL/GenBank/DDBJ databases">
        <authorList>
            <person name="Sun Q."/>
            <person name="Kim S."/>
        </authorList>
    </citation>
    <scope>NUCLEOTIDE SEQUENCE</scope>
    <source>
        <strain evidence="2">KCTC 12343</strain>
    </source>
</reference>